<evidence type="ECO:0000313" key="4">
    <source>
        <dbReference type="Proteomes" id="UP001445335"/>
    </source>
</evidence>
<dbReference type="Proteomes" id="UP001445335">
    <property type="component" value="Unassembled WGS sequence"/>
</dbReference>
<feature type="region of interest" description="Disordered" evidence="1">
    <location>
        <begin position="204"/>
        <end position="223"/>
    </location>
</feature>
<dbReference type="EMBL" id="JALJOU010000002">
    <property type="protein sequence ID" value="KAK9845927.1"/>
    <property type="molecule type" value="Genomic_DNA"/>
</dbReference>
<dbReference type="AlphaFoldDB" id="A0AAW1SIN2"/>
<feature type="domain" description="DUF3456" evidence="2">
    <location>
        <begin position="8"/>
        <end position="89"/>
    </location>
</feature>
<protein>
    <recommendedName>
        <fullName evidence="2">DUF3456 domain-containing protein</fullName>
    </recommendedName>
</protein>
<keyword evidence="4" id="KW-1185">Reference proteome</keyword>
<dbReference type="InterPro" id="IPR021852">
    <property type="entry name" value="DUF3456"/>
</dbReference>
<evidence type="ECO:0000256" key="1">
    <source>
        <dbReference type="SAM" id="MobiDB-lite"/>
    </source>
</evidence>
<evidence type="ECO:0000259" key="2">
    <source>
        <dbReference type="Pfam" id="PF11938"/>
    </source>
</evidence>
<reference evidence="3 4" key="1">
    <citation type="journal article" date="2024" name="Nat. Commun.">
        <title>Phylogenomics reveals the evolutionary origins of lichenization in chlorophyte algae.</title>
        <authorList>
            <person name="Puginier C."/>
            <person name="Libourel C."/>
            <person name="Otte J."/>
            <person name="Skaloud P."/>
            <person name="Haon M."/>
            <person name="Grisel S."/>
            <person name="Petersen M."/>
            <person name="Berrin J.G."/>
            <person name="Delaux P.M."/>
            <person name="Dal Grande F."/>
            <person name="Keller J."/>
        </authorList>
    </citation>
    <scope>NUCLEOTIDE SEQUENCE [LARGE SCALE GENOMIC DNA]</scope>
    <source>
        <strain evidence="3 4">SAG 245.80</strain>
    </source>
</reference>
<organism evidence="3 4">
    <name type="scientific">Elliptochloris bilobata</name>
    <dbReference type="NCBI Taxonomy" id="381761"/>
    <lineage>
        <taxon>Eukaryota</taxon>
        <taxon>Viridiplantae</taxon>
        <taxon>Chlorophyta</taxon>
        <taxon>core chlorophytes</taxon>
        <taxon>Trebouxiophyceae</taxon>
        <taxon>Trebouxiophyceae incertae sedis</taxon>
        <taxon>Elliptochloris clade</taxon>
        <taxon>Elliptochloris</taxon>
    </lineage>
</organism>
<proteinExistence type="predicted"/>
<name>A0AAW1SIN2_9CHLO</name>
<gene>
    <name evidence="3" type="ORF">WJX81_006175</name>
</gene>
<feature type="compositionally biased region" description="Basic and acidic residues" evidence="1">
    <location>
        <begin position="204"/>
        <end position="218"/>
    </location>
</feature>
<comment type="caution">
    <text evidence="3">The sequence shown here is derived from an EMBL/GenBank/DDBJ whole genome shotgun (WGS) entry which is preliminary data.</text>
</comment>
<evidence type="ECO:0000313" key="3">
    <source>
        <dbReference type="EMBL" id="KAK9845927.1"/>
    </source>
</evidence>
<dbReference type="Pfam" id="PF11938">
    <property type="entry name" value="DUF3456"/>
    <property type="match status" value="1"/>
</dbReference>
<accession>A0AAW1SIN2</accession>
<sequence length="289" mass="31500">MGCRSAGAWLNSEGKRYGKVVDYRLSEVRVSELLDTLCTAVSSRYVLAFKKSMDALVWAWTSDAGGSEWTRVSQAEDQQHKKELENYCGRKPCSGAAYEVFSSTKDYLGVAARLQNALQQSVIAHGASGCLLFLDANTQTLHLSPKEDGLQVQQAVRSAVVQLTSLHEHVTLGTENLWALLPPSDAALRAHFFLRGASLGASARADENMAPRNGRDPEPPSPGIARHLVVSALGRESARMPRDHAIGACGALEQLWREHRIVAHVSPSLKICDAKGREMSSPMRLIQAL</sequence>